<evidence type="ECO:0000313" key="1">
    <source>
        <dbReference type="EMBL" id="AGF95618.1"/>
    </source>
</evidence>
<reference evidence="1 2" key="1">
    <citation type="journal article" date="2013" name="Genome Announc.">
        <title>Complete Genome of a Methanosarcina mazei Strain Isolated from Sediment Samples from an Amazonian Flooded Area.</title>
        <authorList>
            <person name="Assis das Gracas D."/>
            <person name="Thiago Juca Ramos R."/>
            <person name="Vieira Araujo A.C."/>
            <person name="Zahlouth R."/>
            <person name="Ribeiro Carneiro A."/>
            <person name="Souza Lopes T."/>
            <person name="Azevedo Barauna R."/>
            <person name="Azevedo V."/>
            <person name="Cruz Schneider M.P."/>
            <person name="Pellizari V.H."/>
            <person name="Silva A."/>
        </authorList>
    </citation>
    <scope>NUCLEOTIDE SEQUENCE [LARGE SCALE GENOMIC DNA]</scope>
    <source>
        <strain evidence="1 2">Tuc01</strain>
    </source>
</reference>
<dbReference type="BioCyc" id="MMAZ1236903:G139K-161-MONOMER"/>
<dbReference type="GO" id="GO:0008168">
    <property type="term" value="F:methyltransferase activity"/>
    <property type="evidence" value="ECO:0007669"/>
    <property type="project" value="UniProtKB-KW"/>
</dbReference>
<keyword evidence="1" id="KW-0489">Methyltransferase</keyword>
<dbReference type="EMBL" id="CP004144">
    <property type="protein sequence ID" value="AGF95618.1"/>
    <property type="molecule type" value="Genomic_DNA"/>
</dbReference>
<keyword evidence="1" id="KW-0808">Transferase</keyword>
<organism evidence="1 2">
    <name type="scientific">Methanosarcina mazei Tuc01</name>
    <dbReference type="NCBI Taxonomy" id="1236903"/>
    <lineage>
        <taxon>Archaea</taxon>
        <taxon>Methanobacteriati</taxon>
        <taxon>Methanobacteriota</taxon>
        <taxon>Stenosarchaea group</taxon>
        <taxon>Methanomicrobia</taxon>
        <taxon>Methanosarcinales</taxon>
        <taxon>Methanosarcinaceae</taxon>
        <taxon>Methanosarcina</taxon>
    </lineage>
</organism>
<name>M1Q643_METMZ</name>
<sequence length="309" mass="35975">MTLRTHWKEMTLEMQRLEEENNRIFIEAYGLQDELTPEVQLSEITLTCNPYYRYGNNKTDEELEALLLTDTIKELISYAVGCMFGRYSPEKEGLILANQGEKLADFKEKVPGATFLPDEDNIVPILDDEYYTDDIVGRFKEFLKLTFGAETLSENLDFIAGALSKKAESPEKVIRNYFLRDFYNDHVKMYKKRPIYWLFTSSEKGKAFNALVYMHRYDKTTLAKMRIDYLLDFESKLDAQRSLLEKEITENSKNSGKAESELAKLNKKINELVKYDELLKNKADQMIEIDLDDGVVENYKKFEGLVGKI</sequence>
<dbReference type="AlphaFoldDB" id="M1Q643"/>
<dbReference type="Proteomes" id="UP000011718">
    <property type="component" value="Chromosome"/>
</dbReference>
<dbReference type="HOGENOM" id="CLU_007510_0_0_2"/>
<protein>
    <submittedName>
        <fullName evidence="1">Type II restriction enzyme methylase subunit</fullName>
    </submittedName>
</protein>
<gene>
    <name evidence="1" type="ORF">MmTuc01_0163</name>
</gene>
<dbReference type="REBASE" id="60743">
    <property type="entry name" value="Mma1ORF162P"/>
</dbReference>
<evidence type="ECO:0000313" key="2">
    <source>
        <dbReference type="Proteomes" id="UP000011718"/>
    </source>
</evidence>
<dbReference type="KEGG" id="mmaz:MmTuc01_0163"/>
<accession>M1Q643</accession>
<proteinExistence type="predicted"/>
<dbReference type="GO" id="GO:0032259">
    <property type="term" value="P:methylation"/>
    <property type="evidence" value="ECO:0007669"/>
    <property type="project" value="UniProtKB-KW"/>
</dbReference>